<dbReference type="SUPFAM" id="SSF49562">
    <property type="entry name" value="C2 domain (Calcium/lipid-binding domain, CaLB)"/>
    <property type="match status" value="1"/>
</dbReference>
<gene>
    <name evidence="4" type="primary">stac</name>
    <name evidence="4" type="ORF">EVAR_64587_1</name>
</gene>
<keyword evidence="2" id="KW-0268">Exocytosis</keyword>
<sequence>MMKSQRRGGCGAREKYPVYPKSPGVRCTVCRDVSWLRGGRPRIDSFSAYELLKAPVARCAPTPPTDIDELYLEVLYEILHNVGGCDIGCEVGQAAMLSYVQDAFKISNERHTELLTQAEAKEPPEIMLNVEVVEAKELVPKDPNGLSDPFVTIYLMSNAAHRYNTSVKSATLNPVWEEHFSL</sequence>
<comment type="caution">
    <text evidence="4">The sequence shown here is derived from an EMBL/GenBank/DDBJ whole genome shotgun (WGS) entry which is preliminary data.</text>
</comment>
<evidence type="ECO:0000259" key="3">
    <source>
        <dbReference type="PROSITE" id="PS50004"/>
    </source>
</evidence>
<evidence type="ECO:0000256" key="2">
    <source>
        <dbReference type="ARBA" id="ARBA00022483"/>
    </source>
</evidence>
<dbReference type="InterPro" id="IPR035892">
    <property type="entry name" value="C2_domain_sf"/>
</dbReference>
<dbReference type="GO" id="GO:0006887">
    <property type="term" value="P:exocytosis"/>
    <property type="evidence" value="ECO:0007669"/>
    <property type="project" value="UniProtKB-KW"/>
</dbReference>
<dbReference type="PROSITE" id="PS50004">
    <property type="entry name" value="C2"/>
    <property type="match status" value="1"/>
</dbReference>
<dbReference type="PANTHER" id="PTHR45999:SF2">
    <property type="entry name" value="PROTEIN UNC-13 HOMOLOG 4B"/>
    <property type="match status" value="1"/>
</dbReference>
<evidence type="ECO:0000313" key="4">
    <source>
        <dbReference type="EMBL" id="GBP88110.1"/>
    </source>
</evidence>
<dbReference type="PANTHER" id="PTHR45999">
    <property type="entry name" value="UNC-13-4A, ISOFORM B"/>
    <property type="match status" value="1"/>
</dbReference>
<evidence type="ECO:0000313" key="5">
    <source>
        <dbReference type="Proteomes" id="UP000299102"/>
    </source>
</evidence>
<keyword evidence="5" id="KW-1185">Reference proteome</keyword>
<evidence type="ECO:0000256" key="1">
    <source>
        <dbReference type="ARBA" id="ARBA00005823"/>
    </source>
</evidence>
<protein>
    <submittedName>
        <fullName evidence="4">Protein unc-13 homolog 4B</fullName>
    </submittedName>
</protein>
<dbReference type="GO" id="GO:0099503">
    <property type="term" value="C:secretory vesicle"/>
    <property type="evidence" value="ECO:0007669"/>
    <property type="project" value="TreeGrafter"/>
</dbReference>
<proteinExistence type="inferred from homology"/>
<reference evidence="4 5" key="1">
    <citation type="journal article" date="2019" name="Commun. Biol.">
        <title>The bagworm genome reveals a unique fibroin gene that provides high tensile strength.</title>
        <authorList>
            <person name="Kono N."/>
            <person name="Nakamura H."/>
            <person name="Ohtoshi R."/>
            <person name="Tomita M."/>
            <person name="Numata K."/>
            <person name="Arakawa K."/>
        </authorList>
    </citation>
    <scope>NUCLEOTIDE SEQUENCE [LARGE SCALE GENOMIC DNA]</scope>
</reference>
<dbReference type="PRINTS" id="PR00360">
    <property type="entry name" value="C2DOMAIN"/>
</dbReference>
<organism evidence="4 5">
    <name type="scientific">Eumeta variegata</name>
    <name type="common">Bagworm moth</name>
    <name type="synonym">Eumeta japonica</name>
    <dbReference type="NCBI Taxonomy" id="151549"/>
    <lineage>
        <taxon>Eukaryota</taxon>
        <taxon>Metazoa</taxon>
        <taxon>Ecdysozoa</taxon>
        <taxon>Arthropoda</taxon>
        <taxon>Hexapoda</taxon>
        <taxon>Insecta</taxon>
        <taxon>Pterygota</taxon>
        <taxon>Neoptera</taxon>
        <taxon>Endopterygota</taxon>
        <taxon>Lepidoptera</taxon>
        <taxon>Glossata</taxon>
        <taxon>Ditrysia</taxon>
        <taxon>Tineoidea</taxon>
        <taxon>Psychidae</taxon>
        <taxon>Oiketicinae</taxon>
        <taxon>Eumeta</taxon>
    </lineage>
</organism>
<dbReference type="InterPro" id="IPR052095">
    <property type="entry name" value="UNC-13_domain"/>
</dbReference>
<accession>A0A4C1ZJS1</accession>
<dbReference type="OrthoDB" id="67700at2759"/>
<dbReference type="Pfam" id="PF00168">
    <property type="entry name" value="C2"/>
    <property type="match status" value="1"/>
</dbReference>
<feature type="domain" description="C2" evidence="3">
    <location>
        <begin position="109"/>
        <end position="182"/>
    </location>
</feature>
<dbReference type="InterPro" id="IPR000008">
    <property type="entry name" value="C2_dom"/>
</dbReference>
<name>A0A4C1ZJS1_EUMVA</name>
<dbReference type="AlphaFoldDB" id="A0A4C1ZJS1"/>
<dbReference type="EMBL" id="BGZK01001906">
    <property type="protein sequence ID" value="GBP88110.1"/>
    <property type="molecule type" value="Genomic_DNA"/>
</dbReference>
<dbReference type="Proteomes" id="UP000299102">
    <property type="component" value="Unassembled WGS sequence"/>
</dbReference>
<comment type="similarity">
    <text evidence="1">Belongs to the unc-13 family.</text>
</comment>
<dbReference type="Gene3D" id="2.60.40.150">
    <property type="entry name" value="C2 domain"/>
    <property type="match status" value="1"/>
</dbReference>